<name>A0A0D2NLQ0_HYPSF</name>
<dbReference type="OMA" id="ANDNSCA"/>
<dbReference type="EMBL" id="KN817573">
    <property type="protein sequence ID" value="KJA19814.1"/>
    <property type="molecule type" value="Genomic_DNA"/>
</dbReference>
<dbReference type="Proteomes" id="UP000054270">
    <property type="component" value="Unassembled WGS sequence"/>
</dbReference>
<sequence length="277" mass="29569">MPSFTTLFEDTSPILTYSSNWGAGTSETDPLADQYSASSFTLTQTQGSTMNLAFNGTGVSLIGAMRGNHGLYAVNIDGTQSASMNGSSSSNLFNQTLFENNSLQMGAHTLILSNLQGTFVDIDYVTITTQVGNNTEDLIVNTFQNTHPSFLYSPESDWYTPSTVSSFSGASGHATQSASALVRMSFQVSWDGIAVYGPVGHNQTSSYVVQIDDGQLSTFNAQQSFYRAQQIMFFASNLGGGPHTLTMRLGSAGGELAIDYVDVYTAPSLGGRFACFP</sequence>
<proteinExistence type="predicted"/>
<reference evidence="2" key="1">
    <citation type="submission" date="2014-04" db="EMBL/GenBank/DDBJ databases">
        <title>Evolutionary Origins and Diversification of the Mycorrhizal Mutualists.</title>
        <authorList>
            <consortium name="DOE Joint Genome Institute"/>
            <consortium name="Mycorrhizal Genomics Consortium"/>
            <person name="Kohler A."/>
            <person name="Kuo A."/>
            <person name="Nagy L.G."/>
            <person name="Floudas D."/>
            <person name="Copeland A."/>
            <person name="Barry K.W."/>
            <person name="Cichocki N."/>
            <person name="Veneault-Fourrey C."/>
            <person name="LaButti K."/>
            <person name="Lindquist E.A."/>
            <person name="Lipzen A."/>
            <person name="Lundell T."/>
            <person name="Morin E."/>
            <person name="Murat C."/>
            <person name="Riley R."/>
            <person name="Ohm R."/>
            <person name="Sun H."/>
            <person name="Tunlid A."/>
            <person name="Henrissat B."/>
            <person name="Grigoriev I.V."/>
            <person name="Hibbett D.S."/>
            <person name="Martin F."/>
        </authorList>
    </citation>
    <scope>NUCLEOTIDE SEQUENCE [LARGE SCALE GENOMIC DNA]</scope>
    <source>
        <strain evidence="2">FD-334 SS-4</strain>
    </source>
</reference>
<protein>
    <submittedName>
        <fullName evidence="1">Uncharacterized protein</fullName>
    </submittedName>
</protein>
<accession>A0A0D2NLQ0</accession>
<dbReference type="STRING" id="945553.A0A0D2NLQ0"/>
<dbReference type="OrthoDB" id="2564234at2759"/>
<evidence type="ECO:0000313" key="1">
    <source>
        <dbReference type="EMBL" id="KJA19814.1"/>
    </source>
</evidence>
<evidence type="ECO:0000313" key="2">
    <source>
        <dbReference type="Proteomes" id="UP000054270"/>
    </source>
</evidence>
<dbReference type="AlphaFoldDB" id="A0A0D2NLQ0"/>
<dbReference type="Gene3D" id="2.60.120.260">
    <property type="entry name" value="Galactose-binding domain-like"/>
    <property type="match status" value="2"/>
</dbReference>
<keyword evidence="2" id="KW-1185">Reference proteome</keyword>
<gene>
    <name evidence="1" type="ORF">HYPSUDRAFT_143241</name>
</gene>
<organism evidence="1 2">
    <name type="scientific">Hypholoma sublateritium (strain FD-334 SS-4)</name>
    <dbReference type="NCBI Taxonomy" id="945553"/>
    <lineage>
        <taxon>Eukaryota</taxon>
        <taxon>Fungi</taxon>
        <taxon>Dikarya</taxon>
        <taxon>Basidiomycota</taxon>
        <taxon>Agaricomycotina</taxon>
        <taxon>Agaricomycetes</taxon>
        <taxon>Agaricomycetidae</taxon>
        <taxon>Agaricales</taxon>
        <taxon>Agaricineae</taxon>
        <taxon>Strophariaceae</taxon>
        <taxon>Hypholoma</taxon>
    </lineage>
</organism>